<accession>A0AAD9EZC8</accession>
<feature type="coiled-coil region" evidence="1">
    <location>
        <begin position="281"/>
        <end position="325"/>
    </location>
</feature>
<dbReference type="Pfam" id="PF18199">
    <property type="entry name" value="Dynein_C"/>
    <property type="match status" value="1"/>
</dbReference>
<dbReference type="Gene3D" id="3.10.490.20">
    <property type="match status" value="1"/>
</dbReference>
<feature type="domain" description="Dynein heavy chain coiled coil stalk" evidence="3">
    <location>
        <begin position="164"/>
        <end position="321"/>
    </location>
</feature>
<dbReference type="EMBL" id="JASDAP010000020">
    <property type="protein sequence ID" value="KAK1887103.1"/>
    <property type="molecule type" value="Genomic_DNA"/>
</dbReference>
<feature type="coiled-coil region" evidence="1">
    <location>
        <begin position="577"/>
        <end position="604"/>
    </location>
</feature>
<sequence length="1370" mass="154237">MKARSLSVCVDVYQPWSRLSLVEVAAQCLKTNPPKTERDTSEAGLSVVMAGIHQSACQYASVLLRDQTFSPQTFLEFMAHFHHLCKHLHTQHQSRANRLAAVLSRLDVMSSAAARYKQNLVKLQEEVLETQQRELELLSALDHQRILLEEAQESCVVEENKLYDLEEQISHAHKQVVPVLLSGLKLLSCLNPCDLEEVRHYRDPPEGVVRIMDAVCLLFNRPPGWESAKQLLGQDNFFQELEFFERCSVTAERLQQLALMVHSPQFVPESVQEKNEAKRRQEEGKIQLDGVREKLKETEKRMQTAERSEREAAAAVEKMETLFTEWRAAEQEAESDHKSLSGDALLLAAIISYLSPFGPDTRSELLNKWRDLSQTGSIKLTLDDPRTPLFTPHASSSSYPPLGFLPIPGVCRSFPNERMLVKLLLSGNTKRDWVQRWNLLTDTQKHLDILSNSCIHTGEKASLEKETECETVLSADDPDLMHKLDQAAEEGLRVLVTHVERLTPTPRFLERLSRPAGCFLPGLEHLVQPPHPEFCLLLSTDLPAHLLHTEIHPSVLSLVAVLDLSLSSAEIQQLMLTQLLQNERKKLLRRHSQLQSDKQLLEHKLISEQLLSEELQHHDVLLKAPRNLGFISALQEAFIVEGCEVELSNRLVEKLLHHYRPSLYSAHLPALELLLSLALLQHHSQLCSDAEKAVFLRGLQDVPLPVTKIKRILPFRGLISSLCSSPAQWDDSDHPPSVSGPVPCRSHSHLSLIQRGILLKTLLPHSLQGLNEDMAVYHRPLLGGRETPYIGNPKALYQFLRKHEGPVILTSPNQRGEERTSIHPLNLIHSLAHCGEDTQVQVRVVSFGADREVILSHLNTAATDGHWLVFNNCQLLETWDTQVTAHIHQLISSLREERRLIHPSFRLWFITQENASTSIPASVRVCALPLVVSSCLDLKEQLILSFQQLHSFTQRPSLSGVSSEDMELLMNAAVFHSVILQRHKHRGGRHSWTQEDFLSLVEALLSVATLCQDKAKALQCIAVHLVHGAHVLDSSDREEVDSIAKIFLSGEPHFLSDIIKNTRHFEPSDLLHVLDSESLSDLQLLGFTPDVETDILKNKSLRLNTLLQISQNPPGSKRSSYTQITPSSSSSLLFFRDRLQAVKTFLSHRNVCTAVSPLNDFLQDEWDHITYSVSSLLSQLHHCTPPLLEVSHLERRAELLAVYLQHHASSDPPGAFRLSAFRNPRGFLQALRREAALKHCRNISDITLQYQVLSDSSHSLPLDAVYLCGLELRGASWDMQSAALQDSLQPRSLPLVCVKANVRISNRVEKSSDLQEVPPPAASQLPVYLCPLLLHDEGSEDANIIAKIPLYAKLSPVLCSLRRVRLVSLL</sequence>
<dbReference type="InterPro" id="IPR026983">
    <property type="entry name" value="DHC"/>
</dbReference>
<feature type="domain" description="Dynein heavy chain C-terminal" evidence="4">
    <location>
        <begin position="1190"/>
        <end position="1331"/>
    </location>
</feature>
<protein>
    <submittedName>
        <fullName evidence="5">Dynein heavy chain 2 axonemal</fullName>
    </submittedName>
</protein>
<dbReference type="InterPro" id="IPR041228">
    <property type="entry name" value="Dynein_C"/>
</dbReference>
<evidence type="ECO:0000313" key="6">
    <source>
        <dbReference type="Proteomes" id="UP001228049"/>
    </source>
</evidence>
<dbReference type="Gene3D" id="1.20.920.20">
    <property type="match status" value="1"/>
</dbReference>
<organism evidence="5 6">
    <name type="scientific">Dissostichus eleginoides</name>
    <name type="common">Patagonian toothfish</name>
    <name type="synonym">Dissostichus amissus</name>
    <dbReference type="NCBI Taxonomy" id="100907"/>
    <lineage>
        <taxon>Eukaryota</taxon>
        <taxon>Metazoa</taxon>
        <taxon>Chordata</taxon>
        <taxon>Craniata</taxon>
        <taxon>Vertebrata</taxon>
        <taxon>Euteleostomi</taxon>
        <taxon>Actinopterygii</taxon>
        <taxon>Neopterygii</taxon>
        <taxon>Teleostei</taxon>
        <taxon>Neoteleostei</taxon>
        <taxon>Acanthomorphata</taxon>
        <taxon>Eupercaria</taxon>
        <taxon>Perciformes</taxon>
        <taxon>Notothenioidei</taxon>
        <taxon>Nototheniidae</taxon>
        <taxon>Dissostichus</taxon>
    </lineage>
</organism>
<dbReference type="GO" id="GO:0008569">
    <property type="term" value="F:minus-end-directed microtubule motor activity"/>
    <property type="evidence" value="ECO:0007669"/>
    <property type="project" value="InterPro"/>
</dbReference>
<proteinExistence type="predicted"/>
<dbReference type="GO" id="GO:0030286">
    <property type="term" value="C:dynein complex"/>
    <property type="evidence" value="ECO:0007669"/>
    <property type="project" value="InterPro"/>
</dbReference>
<dbReference type="Pfam" id="PF12777">
    <property type="entry name" value="MT"/>
    <property type="match status" value="1"/>
</dbReference>
<dbReference type="PANTHER" id="PTHR45703:SF36">
    <property type="entry name" value="DYNEIN HEAVY CHAIN, CYTOPLASMIC"/>
    <property type="match status" value="1"/>
</dbReference>
<reference evidence="5" key="1">
    <citation type="submission" date="2023-04" db="EMBL/GenBank/DDBJ databases">
        <title>Chromosome-level genome of Chaenocephalus aceratus.</title>
        <authorList>
            <person name="Park H."/>
        </authorList>
    </citation>
    <scope>NUCLEOTIDE SEQUENCE</scope>
    <source>
        <strain evidence="5">DE</strain>
        <tissue evidence="5">Muscle</tissue>
    </source>
</reference>
<evidence type="ECO:0000259" key="3">
    <source>
        <dbReference type="Pfam" id="PF12777"/>
    </source>
</evidence>
<dbReference type="InterPro" id="IPR024743">
    <property type="entry name" value="Dynein_HC_stalk"/>
</dbReference>
<dbReference type="Gene3D" id="3.40.50.300">
    <property type="entry name" value="P-loop containing nucleotide triphosphate hydrolases"/>
    <property type="match status" value="2"/>
</dbReference>
<dbReference type="Pfam" id="PF03028">
    <property type="entry name" value="Dynein_heavy"/>
    <property type="match status" value="1"/>
</dbReference>
<dbReference type="InterPro" id="IPR004273">
    <property type="entry name" value="Dynein_heavy_D6_P-loop"/>
</dbReference>
<dbReference type="InterPro" id="IPR043160">
    <property type="entry name" value="Dynein_C_barrel"/>
</dbReference>
<name>A0AAD9EZC8_DISEL</name>
<feature type="domain" description="Dynein heavy chain region D6 P-loop" evidence="2">
    <location>
        <begin position="824"/>
        <end position="922"/>
    </location>
</feature>
<keyword evidence="1" id="KW-0175">Coiled coil</keyword>
<dbReference type="InterPro" id="IPR027417">
    <property type="entry name" value="P-loop_NTPase"/>
</dbReference>
<feature type="coiled-coil region" evidence="1">
    <location>
        <begin position="106"/>
        <end position="168"/>
    </location>
</feature>
<dbReference type="Proteomes" id="UP001228049">
    <property type="component" value="Unassembled WGS sequence"/>
</dbReference>
<keyword evidence="6" id="KW-1185">Reference proteome</keyword>
<dbReference type="GO" id="GO:0051959">
    <property type="term" value="F:dynein light intermediate chain binding"/>
    <property type="evidence" value="ECO:0007669"/>
    <property type="project" value="InterPro"/>
</dbReference>
<comment type="caution">
    <text evidence="5">The sequence shown here is derived from an EMBL/GenBank/DDBJ whole genome shotgun (WGS) entry which is preliminary data.</text>
</comment>
<dbReference type="GO" id="GO:0045505">
    <property type="term" value="F:dynein intermediate chain binding"/>
    <property type="evidence" value="ECO:0007669"/>
    <property type="project" value="InterPro"/>
</dbReference>
<gene>
    <name evidence="5" type="ORF">KUDE01_030815</name>
</gene>
<evidence type="ECO:0000256" key="1">
    <source>
        <dbReference type="SAM" id="Coils"/>
    </source>
</evidence>
<evidence type="ECO:0000313" key="5">
    <source>
        <dbReference type="EMBL" id="KAK1887103.1"/>
    </source>
</evidence>
<dbReference type="PANTHER" id="PTHR45703">
    <property type="entry name" value="DYNEIN HEAVY CHAIN"/>
    <property type="match status" value="1"/>
</dbReference>
<dbReference type="GO" id="GO:0007018">
    <property type="term" value="P:microtubule-based movement"/>
    <property type="evidence" value="ECO:0007669"/>
    <property type="project" value="InterPro"/>
</dbReference>
<evidence type="ECO:0000259" key="2">
    <source>
        <dbReference type="Pfam" id="PF03028"/>
    </source>
</evidence>
<evidence type="ECO:0000259" key="4">
    <source>
        <dbReference type="Pfam" id="PF18199"/>
    </source>
</evidence>